<evidence type="ECO:0000259" key="3">
    <source>
        <dbReference type="PROSITE" id="PS51846"/>
    </source>
</evidence>
<proteinExistence type="predicted"/>
<dbReference type="InterPro" id="IPR002550">
    <property type="entry name" value="CNNM"/>
</dbReference>
<dbReference type="GO" id="GO:0010960">
    <property type="term" value="P:magnesium ion homeostasis"/>
    <property type="evidence" value="ECO:0007669"/>
    <property type="project" value="InterPro"/>
</dbReference>
<feature type="transmembrane region" description="Helical" evidence="2">
    <location>
        <begin position="87"/>
        <end position="106"/>
    </location>
</feature>
<dbReference type="Pfam" id="PF01595">
    <property type="entry name" value="CNNM"/>
    <property type="match status" value="1"/>
</dbReference>
<sequence length="352" mass="38856">MNMLLSEGLVWLGIVFCISQSAMFSGLNLALLGVSRLRLEVEAQSGSPAALTILALRKNVNLLLATILWGNVAINVLLTLLSNSVMAGLTAFLFSSVLITFLGEIIPQAYFSRNAMRMGALLAPVLKFYQYLLYPVAKPCAIVLDQWLGKEGISYFREQDLHTVIAKHIESSSSDVSLLEGTGAINFLKIDDIAVSKMGELIDDKSIIHLPQAKGLPVFPEFNRQVKDGFLQAIAASGKKWVVITDEQGLPYSILNAHVFLRSILAELPMSAQEYCHQPIVVTDPQEQLGKVLSELKVSPEHQSDDVIDNDIILYWGEQRRIISGSDILGRLLKGIVRRDDINDKHLHPISL</sequence>
<organism evidence="4 5">
    <name type="scientific">Dasania phycosphaerae</name>
    <dbReference type="NCBI Taxonomy" id="2950436"/>
    <lineage>
        <taxon>Bacteria</taxon>
        <taxon>Pseudomonadati</taxon>
        <taxon>Pseudomonadota</taxon>
        <taxon>Gammaproteobacteria</taxon>
        <taxon>Cellvibrionales</taxon>
        <taxon>Spongiibacteraceae</taxon>
        <taxon>Dasania</taxon>
    </lineage>
</organism>
<dbReference type="InterPro" id="IPR045095">
    <property type="entry name" value="ACDP"/>
</dbReference>
<dbReference type="AlphaFoldDB" id="A0A9J6RP19"/>
<evidence type="ECO:0000256" key="2">
    <source>
        <dbReference type="SAM" id="Phobius"/>
    </source>
</evidence>
<reference evidence="4 5" key="1">
    <citation type="submission" date="2022-12" db="EMBL/GenBank/DDBJ databases">
        <title>Dasania phycosphaerae sp. nov., isolated from particulate material of the south coast of Korea.</title>
        <authorList>
            <person name="Jiang Y."/>
        </authorList>
    </citation>
    <scope>NUCLEOTIDE SEQUENCE [LARGE SCALE GENOMIC DNA]</scope>
    <source>
        <strain evidence="4 5">GY-19</strain>
    </source>
</reference>
<keyword evidence="1 2" id="KW-1133">Transmembrane helix</keyword>
<keyword evidence="1 2" id="KW-0472">Membrane</keyword>
<keyword evidence="5" id="KW-1185">Reference proteome</keyword>
<feature type="transmembrane region" description="Helical" evidence="2">
    <location>
        <begin position="62"/>
        <end position="81"/>
    </location>
</feature>
<dbReference type="PANTHER" id="PTHR12064">
    <property type="entry name" value="METAL TRANSPORTER CNNM"/>
    <property type="match status" value="1"/>
</dbReference>
<feature type="domain" description="CNNM transmembrane" evidence="3">
    <location>
        <begin position="3"/>
        <end position="180"/>
    </location>
</feature>
<evidence type="ECO:0000313" key="5">
    <source>
        <dbReference type="Proteomes" id="UP001069090"/>
    </source>
</evidence>
<dbReference type="PANTHER" id="PTHR12064:SF94">
    <property type="entry name" value="UNEXTENDED PROTEIN"/>
    <property type="match status" value="1"/>
</dbReference>
<evidence type="ECO:0000256" key="1">
    <source>
        <dbReference type="PROSITE-ProRule" id="PRU01193"/>
    </source>
</evidence>
<dbReference type="EMBL" id="JAPTGG010000008">
    <property type="protein sequence ID" value="MCZ0865765.1"/>
    <property type="molecule type" value="Genomic_DNA"/>
</dbReference>
<keyword evidence="1 2" id="KW-0812">Transmembrane</keyword>
<feature type="transmembrane region" description="Helical" evidence="2">
    <location>
        <begin position="12"/>
        <end position="34"/>
    </location>
</feature>
<accession>A0A9J6RP19</accession>
<dbReference type="PROSITE" id="PS51846">
    <property type="entry name" value="CNNM"/>
    <property type="match status" value="1"/>
</dbReference>
<dbReference type="GO" id="GO:0016020">
    <property type="term" value="C:membrane"/>
    <property type="evidence" value="ECO:0007669"/>
    <property type="project" value="UniProtKB-UniRule"/>
</dbReference>
<dbReference type="Proteomes" id="UP001069090">
    <property type="component" value="Unassembled WGS sequence"/>
</dbReference>
<name>A0A9J6RP19_9GAMM</name>
<dbReference type="RefSeq" id="WP_258331907.1">
    <property type="nucleotide sequence ID" value="NZ_JAPTGG010000008.1"/>
</dbReference>
<protein>
    <submittedName>
        <fullName evidence="4">DUF21 domain-containing protein</fullName>
    </submittedName>
</protein>
<comment type="caution">
    <text evidence="4">The sequence shown here is derived from an EMBL/GenBank/DDBJ whole genome shotgun (WGS) entry which is preliminary data.</text>
</comment>
<gene>
    <name evidence="4" type="ORF">O0V09_11160</name>
</gene>
<evidence type="ECO:0000313" key="4">
    <source>
        <dbReference type="EMBL" id="MCZ0865765.1"/>
    </source>
</evidence>